<proteinExistence type="predicted"/>
<comment type="caution">
    <text evidence="7">The sequence shown here is derived from an EMBL/GenBank/DDBJ whole genome shotgun (WGS) entry which is preliminary data.</text>
</comment>
<evidence type="ECO:0000256" key="5">
    <source>
        <dbReference type="SAM" id="Phobius"/>
    </source>
</evidence>
<dbReference type="Pfam" id="PF24763">
    <property type="entry name" value="CGL160_C"/>
    <property type="match status" value="1"/>
</dbReference>
<keyword evidence="2 5" id="KW-0812">Transmembrane</keyword>
<evidence type="ECO:0000313" key="7">
    <source>
        <dbReference type="EMBL" id="MFL9465341.1"/>
    </source>
</evidence>
<dbReference type="EMBL" id="JBFQGM010000016">
    <property type="protein sequence ID" value="MFL9465341.1"/>
    <property type="molecule type" value="Genomic_DNA"/>
</dbReference>
<keyword evidence="3 5" id="KW-1133">Transmembrane helix</keyword>
<organism evidence="7 8">
    <name type="scientific">Scytonema tolypothrichoides VB-61278_2</name>
    <dbReference type="NCBI Taxonomy" id="3232314"/>
    <lineage>
        <taxon>Bacteria</taxon>
        <taxon>Bacillati</taxon>
        <taxon>Cyanobacteriota</taxon>
        <taxon>Cyanophyceae</taxon>
        <taxon>Nostocales</taxon>
        <taxon>Scytonemataceae</taxon>
        <taxon>Scytonema</taxon>
    </lineage>
</organism>
<keyword evidence="4 5" id="KW-0472">Membrane</keyword>
<evidence type="ECO:0000256" key="1">
    <source>
        <dbReference type="ARBA" id="ARBA00004141"/>
    </source>
</evidence>
<evidence type="ECO:0000256" key="2">
    <source>
        <dbReference type="ARBA" id="ARBA00022692"/>
    </source>
</evidence>
<feature type="transmembrane region" description="Helical" evidence="5">
    <location>
        <begin position="106"/>
        <end position="123"/>
    </location>
</feature>
<dbReference type="PANTHER" id="PTHR34118">
    <property type="entry name" value="NF-KAPPA-B INHIBITOR-LIKE PROTEIN-RELATED"/>
    <property type="match status" value="1"/>
</dbReference>
<feature type="domain" description="CGL160/ATPI" evidence="6">
    <location>
        <begin position="69"/>
        <end position="178"/>
    </location>
</feature>
<evidence type="ECO:0000256" key="3">
    <source>
        <dbReference type="ARBA" id="ARBA00022989"/>
    </source>
</evidence>
<feature type="transmembrane region" description="Helical" evidence="5">
    <location>
        <begin position="135"/>
        <end position="153"/>
    </location>
</feature>
<dbReference type="RefSeq" id="WP_237265942.1">
    <property type="nucleotide sequence ID" value="NZ_JBFQGM010000016.1"/>
</dbReference>
<name>A0ABW8WWR5_9CYAN</name>
<dbReference type="PANTHER" id="PTHR34118:SF6">
    <property type="entry name" value="PROTEIN CONSERVED ONLY IN THE GREEN LINEAGE 160, CHLOROPLASTIC"/>
    <property type="match status" value="1"/>
</dbReference>
<keyword evidence="8" id="KW-1185">Reference proteome</keyword>
<reference evidence="7 8" key="1">
    <citation type="submission" date="2024-07" db="EMBL/GenBank/DDBJ databases">
        <authorList>
            <person name="Tripathy S."/>
        </authorList>
    </citation>
    <scope>NUCLEOTIDE SEQUENCE [LARGE SCALE GENOMIC DNA]</scope>
    <source>
        <strain evidence="7 8">VB-61278_2</strain>
    </source>
</reference>
<gene>
    <name evidence="7" type="ORF">AB0759_32565</name>
</gene>
<feature type="transmembrane region" description="Helical" evidence="5">
    <location>
        <begin position="81"/>
        <end position="100"/>
    </location>
</feature>
<feature type="transmembrane region" description="Helical" evidence="5">
    <location>
        <begin position="159"/>
        <end position="178"/>
    </location>
</feature>
<accession>A0ABW8WWR5</accession>
<evidence type="ECO:0000256" key="4">
    <source>
        <dbReference type="ARBA" id="ARBA00023136"/>
    </source>
</evidence>
<protein>
    <submittedName>
        <fullName evidence="7">ATP synthase subunit I</fullName>
    </submittedName>
</protein>
<dbReference type="Proteomes" id="UP001628874">
    <property type="component" value="Unassembled WGS sequence"/>
</dbReference>
<evidence type="ECO:0000313" key="8">
    <source>
        <dbReference type="Proteomes" id="UP001628874"/>
    </source>
</evidence>
<sequence>MLRLHSAMLERSSLIELEQLHLEGFSRINTINTDETAKSDRILSEDIKPTQKIDAETQSVSNEITDTGSSMEEFYQLAQELLFITLALIGISFGCVWFFYSANIALNYLIGACAGLLYLRMLVKDVERLGSEKKQLSKARFALLIVLSILASRLEQLEILPIFLGFLTYKITIMLYVIRTSLPSFSR</sequence>
<dbReference type="InterPro" id="IPR056309">
    <property type="entry name" value="CGL160/ATPI_dom"/>
</dbReference>
<evidence type="ECO:0000259" key="6">
    <source>
        <dbReference type="Pfam" id="PF24763"/>
    </source>
</evidence>
<comment type="subcellular location">
    <subcellularLocation>
        <location evidence="1">Membrane</location>
        <topology evidence="1">Multi-pass membrane protein</topology>
    </subcellularLocation>
</comment>